<dbReference type="Pfam" id="PF09648">
    <property type="entry name" value="YycI"/>
    <property type="match status" value="1"/>
</dbReference>
<dbReference type="PATRIC" id="fig|1395513.3.peg.2011"/>
<comment type="caution">
    <text evidence="3">The sequence shown here is derived from an EMBL/GenBank/DDBJ whole genome shotgun (WGS) entry which is preliminary data.</text>
</comment>
<dbReference type="OrthoDB" id="2388036at2"/>
<dbReference type="InterPro" id="IPR018604">
    <property type="entry name" value="YycI-like"/>
</dbReference>
<feature type="transmembrane region" description="Helical" evidence="1">
    <location>
        <begin position="9"/>
        <end position="27"/>
    </location>
</feature>
<organism evidence="3 4">
    <name type="scientific">Sporolactobacillus laevolacticus DSM 442</name>
    <dbReference type="NCBI Taxonomy" id="1395513"/>
    <lineage>
        <taxon>Bacteria</taxon>
        <taxon>Bacillati</taxon>
        <taxon>Bacillota</taxon>
        <taxon>Bacilli</taxon>
        <taxon>Bacillales</taxon>
        <taxon>Sporolactobacillaceae</taxon>
        <taxon>Sporolactobacillus</taxon>
    </lineage>
</organism>
<dbReference type="eggNOG" id="COG4853">
    <property type="taxonomic scope" value="Bacteria"/>
</dbReference>
<proteinExistence type="predicted"/>
<gene>
    <name evidence="3" type="ORF">P343_09975</name>
</gene>
<keyword evidence="1" id="KW-1133">Transmembrane helix</keyword>
<evidence type="ECO:0000259" key="2">
    <source>
        <dbReference type="Pfam" id="PF09648"/>
    </source>
</evidence>
<feature type="domain" description="Regulatory protein YycH-like" evidence="2">
    <location>
        <begin position="48"/>
        <end position="263"/>
    </location>
</feature>
<keyword evidence="4" id="KW-1185">Reference proteome</keyword>
<evidence type="ECO:0000256" key="1">
    <source>
        <dbReference type="SAM" id="Phobius"/>
    </source>
</evidence>
<keyword evidence="1" id="KW-0472">Membrane</keyword>
<protein>
    <recommendedName>
        <fullName evidence="2">Regulatory protein YycH-like domain-containing protein</fullName>
    </recommendedName>
</protein>
<evidence type="ECO:0000313" key="4">
    <source>
        <dbReference type="Proteomes" id="UP000018296"/>
    </source>
</evidence>
<dbReference type="Gene3D" id="2.40.128.690">
    <property type="entry name" value="YycH protein, domain 3-like"/>
    <property type="match status" value="1"/>
</dbReference>
<dbReference type="Proteomes" id="UP000018296">
    <property type="component" value="Unassembled WGS sequence"/>
</dbReference>
<dbReference type="GO" id="GO:0016020">
    <property type="term" value="C:membrane"/>
    <property type="evidence" value="ECO:0007669"/>
    <property type="project" value="InterPro"/>
</dbReference>
<accession>V6IXE2</accession>
<keyword evidence="1" id="KW-0812">Transmembrane</keyword>
<sequence length="271" mass="30820">MNWSRTKSIFIICFLLLDVFLVFEMYMRQQDENVEDIADQSRLPKNYKIDTVLPSPPQDVTFLRGTRVDFTQQNVGVENLSYVVSDTGKQKINIDANGLQMIGTFAKPLSLGDIKNEDVQKDLLGKVYLGEDYTYWQSGEGKGILKFVQVYHSRPVYLSMRNKMQMLDFKVKNKHVVGFSQSYLKLSSNKHSHVDIINAEQAINYLVDRTDLVGYSILHIKSIELSYVNTVVDENSDPLIFVPAWHIVVRTGSGTSDYFINAVSGSVQSIN</sequence>
<reference evidence="3 4" key="1">
    <citation type="journal article" date="2013" name="Genome Announc.">
        <title>Genome Sequence of Sporolactobacillus laevolacticus DSM442, an Efficient Polymer-Grade D-Lactate Producer from Agricultural Waste Cottonseed as a Nitrogen Source.</title>
        <authorList>
            <person name="Wang H."/>
            <person name="Wang L."/>
            <person name="Ju J."/>
            <person name="Yu B."/>
            <person name="Ma Y."/>
        </authorList>
    </citation>
    <scope>NUCLEOTIDE SEQUENCE [LARGE SCALE GENOMIC DNA]</scope>
    <source>
        <strain evidence="3 4">DSM 442</strain>
    </source>
</reference>
<dbReference type="EMBL" id="AWTC01000008">
    <property type="protein sequence ID" value="EST12007.1"/>
    <property type="molecule type" value="Genomic_DNA"/>
</dbReference>
<name>V6IXE2_9BACL</name>
<dbReference type="RefSeq" id="WP_023510251.1">
    <property type="nucleotide sequence ID" value="NZ_AWTC01000008.1"/>
</dbReference>
<dbReference type="AlphaFoldDB" id="V6IXE2"/>
<evidence type="ECO:0000313" key="3">
    <source>
        <dbReference type="EMBL" id="EST12007.1"/>
    </source>
</evidence>
<dbReference type="STRING" id="1395513.P343_09975"/>